<feature type="domain" description="Secretion system C-terminal sorting" evidence="3">
    <location>
        <begin position="495"/>
        <end position="561"/>
    </location>
</feature>
<dbReference type="InterPro" id="IPR012938">
    <property type="entry name" value="Glc/Sorbosone_DH"/>
</dbReference>
<dbReference type="PANTHER" id="PTHR19328:SF13">
    <property type="entry name" value="HIPL1 PROTEIN"/>
    <property type="match status" value="1"/>
</dbReference>
<dbReference type="SUPFAM" id="SSF50952">
    <property type="entry name" value="Soluble quinoprotein glucose dehydrogenase"/>
    <property type="match status" value="1"/>
</dbReference>
<accession>A0A923TDP8</accession>
<feature type="signal peptide" evidence="1">
    <location>
        <begin position="1"/>
        <end position="21"/>
    </location>
</feature>
<proteinExistence type="predicted"/>
<feature type="domain" description="Glucose/Sorbosone dehydrogenase" evidence="2">
    <location>
        <begin position="374"/>
        <end position="453"/>
    </location>
</feature>
<dbReference type="PANTHER" id="PTHR19328">
    <property type="entry name" value="HEDGEHOG-INTERACTING PROTEIN"/>
    <property type="match status" value="1"/>
</dbReference>
<dbReference type="Proteomes" id="UP000650081">
    <property type="component" value="Unassembled WGS sequence"/>
</dbReference>
<dbReference type="EMBL" id="JACSIT010000117">
    <property type="protein sequence ID" value="MBC6995082.1"/>
    <property type="molecule type" value="Genomic_DNA"/>
</dbReference>
<evidence type="ECO:0000313" key="5">
    <source>
        <dbReference type="Proteomes" id="UP000650081"/>
    </source>
</evidence>
<dbReference type="Pfam" id="PF18962">
    <property type="entry name" value="Por_Secre_tail"/>
    <property type="match status" value="1"/>
</dbReference>
<reference evidence="4" key="1">
    <citation type="submission" date="2020-08" db="EMBL/GenBank/DDBJ databases">
        <title>Lewinella bacteria from marine environments.</title>
        <authorList>
            <person name="Zhong Y."/>
        </authorList>
    </citation>
    <scope>NUCLEOTIDE SEQUENCE</scope>
    <source>
        <strain evidence="4">KCTC 42187</strain>
    </source>
</reference>
<evidence type="ECO:0000259" key="2">
    <source>
        <dbReference type="Pfam" id="PF07995"/>
    </source>
</evidence>
<gene>
    <name evidence="4" type="ORF">H9S92_12960</name>
</gene>
<evidence type="ECO:0000259" key="3">
    <source>
        <dbReference type="Pfam" id="PF18962"/>
    </source>
</evidence>
<feature type="chain" id="PRO_5036758040" evidence="1">
    <location>
        <begin position="22"/>
        <end position="571"/>
    </location>
</feature>
<feature type="domain" description="Glucose/Sorbosone dehydrogenase" evidence="2">
    <location>
        <begin position="46"/>
        <end position="306"/>
    </location>
</feature>
<name>A0A923TDP8_9BACT</name>
<protein>
    <submittedName>
        <fullName evidence="4">PQQ-dependent sugar dehydrogenase</fullName>
    </submittedName>
</protein>
<dbReference type="NCBIfam" id="TIGR04183">
    <property type="entry name" value="Por_Secre_tail"/>
    <property type="match status" value="1"/>
</dbReference>
<dbReference type="InterPro" id="IPR011041">
    <property type="entry name" value="Quinoprot_gluc/sorb_DH_b-prop"/>
</dbReference>
<evidence type="ECO:0000256" key="1">
    <source>
        <dbReference type="SAM" id="SignalP"/>
    </source>
</evidence>
<dbReference type="InterPro" id="IPR011042">
    <property type="entry name" value="6-blade_b-propeller_TolB-like"/>
</dbReference>
<keyword evidence="1" id="KW-0732">Signal</keyword>
<organism evidence="4 5">
    <name type="scientific">Neolewinella lacunae</name>
    <dbReference type="NCBI Taxonomy" id="1517758"/>
    <lineage>
        <taxon>Bacteria</taxon>
        <taxon>Pseudomonadati</taxon>
        <taxon>Bacteroidota</taxon>
        <taxon>Saprospiria</taxon>
        <taxon>Saprospirales</taxon>
        <taxon>Lewinellaceae</taxon>
        <taxon>Neolewinella</taxon>
    </lineage>
</organism>
<dbReference type="InterPro" id="IPR026444">
    <property type="entry name" value="Secre_tail"/>
</dbReference>
<keyword evidence="5" id="KW-1185">Reference proteome</keyword>
<comment type="caution">
    <text evidence="4">The sequence shown here is derived from an EMBL/GenBank/DDBJ whole genome shotgun (WGS) entry which is preliminary data.</text>
</comment>
<evidence type="ECO:0000313" key="4">
    <source>
        <dbReference type="EMBL" id="MBC6995082.1"/>
    </source>
</evidence>
<dbReference type="AlphaFoldDB" id="A0A923TDP8"/>
<dbReference type="Gene3D" id="2.120.10.30">
    <property type="entry name" value="TolB, C-terminal domain"/>
    <property type="match status" value="1"/>
</dbReference>
<dbReference type="RefSeq" id="WP_187467134.1">
    <property type="nucleotide sequence ID" value="NZ_JACSIT010000117.1"/>
</dbReference>
<sequence>MPQQLLSFLLLLCLSLVEVKAQTPRFSAPVEINQLPQAAADRYRFSHPFEILVDRAGFLWVSSKAGRISRVDPTTGLRQVVKDLGPVIHFTRYTNNNGVLNRVAQDGLQGIALHSNYGAGTGEDYLYAAYVYDADNGPQLNRRLRIVRYTITENAGVLGTSNGTLLLNGLPASNDHNGGRLLFGADAKLYYAIGDQGANQGANRCNPNLAQATPTQQAIISADWTSYQGKILRLNLDGSIPIDNPLINGVRSHIFSYGHRNPQGIAFGEPVDGRPALLYSNEHGHRTDDEVKLIRAGGNYGWPNVAGFKDGIGYQYYNWSSSANCGNSSSSACQPPNDAATSPELAFNHPDFHPPLASYFVAANPPCDDFFTWPTFAPSSLEHYPFPNGIPGWENSLLVTTLKRGTLYRLQLSQDGSSIVSDTIGFFTSRNRYRDLAISPDGRKIYLLTDSIGGTSFASGANEEALLNRGSILEISYDPAVATTGAARVTAPWTIFPNPTSGLVNLSTAAQWQNGHYTVYDNLGRSILTGNITASKLELRLDNAEAGVYHILLENQRRNLSATQRIVLHNR</sequence>
<dbReference type="Pfam" id="PF07995">
    <property type="entry name" value="GSDH"/>
    <property type="match status" value="2"/>
</dbReference>